<dbReference type="Proteomes" id="UP001610728">
    <property type="component" value="Unassembled WGS sequence"/>
</dbReference>
<keyword evidence="3" id="KW-1185">Reference proteome</keyword>
<feature type="compositionally biased region" description="Polar residues" evidence="1">
    <location>
        <begin position="37"/>
        <end position="56"/>
    </location>
</feature>
<reference evidence="2 3" key="1">
    <citation type="submission" date="2020-05" db="EMBL/GenBank/DDBJ databases">
        <title>Ceratocystis lukuohia genome.</title>
        <authorList>
            <person name="Harrington T.C."/>
            <person name="Kim K."/>
            <person name="Mayers C.G."/>
        </authorList>
    </citation>
    <scope>NUCLEOTIDE SEQUENCE [LARGE SCALE GENOMIC DNA]</scope>
    <source>
        <strain evidence="2 3">C4212</strain>
    </source>
</reference>
<feature type="compositionally biased region" description="Low complexity" evidence="1">
    <location>
        <begin position="82"/>
        <end position="96"/>
    </location>
</feature>
<proteinExistence type="predicted"/>
<feature type="compositionally biased region" description="Basic and acidic residues" evidence="1">
    <location>
        <begin position="1"/>
        <end position="20"/>
    </location>
</feature>
<evidence type="ECO:0000313" key="2">
    <source>
        <dbReference type="EMBL" id="KAL2890881.1"/>
    </source>
</evidence>
<evidence type="ECO:0000313" key="3">
    <source>
        <dbReference type="Proteomes" id="UP001610728"/>
    </source>
</evidence>
<feature type="compositionally biased region" description="Basic and acidic residues" evidence="1">
    <location>
        <begin position="127"/>
        <end position="138"/>
    </location>
</feature>
<accession>A0ABR4MRH3</accession>
<sequence>MVERQRPTIEQKNKGKKDLDDTSAAGDEAAAAATSSPSLNTQKSPDSQQLITNKNTPAMPPPVVQPSQTTLENDNGDDNDDNLSSPPSHSMSPPSSLRATTPRDPAPTEAIEHTSPSRTTPDNEPSEDARHITTDDTRFSSSRRKRASMFDEARGVTSVGVANTSDDSPHHALRRAGQINNAKLILVGYWRFSTVPDDAHKHSVVCFIDTRDRLRTRVQTMTRSEQPINAQYPMPHGGSWVPFEQIVFEDHLVGLDQAQVKEYVKIRTEALDSSGREEDVIAAEREAVELATRRVKYGPQPESGLPIAYGKEISDQRLGLHSSSKRRRTDSSFVPVSQHAADSSVAGPIPFTSVGLAQNLPPLDPLPGTRPTRILIGYWHGSNEPQERDRHAIYGILGQNDMFRVKVVRETRDGRFVDGNFPSGAGALWIHYEEVVLEPHLRSLSRHEVKEYCRVRQWQIDHDETDESREANEAFAVQEAQARVAHGFRTGQITMVSKPPDDKANLVPQISSGPHHYHQLRPAPSSGIREDDRRSAGARRSLPDSRAPVFRGANEPPNIPRPIAEPSRQLPPPNPSLRASYGAPPPISIQTSAANAASIASQAISASSVGPPPPVRTTTTPTTRMPPLPSASSSNGTRVNFGDRDESHQASEDWNSPNRQRSSLSTDDAIMYGGIKYEKKKAGPFKDRHVSQGNIISINGEDYVEYRVLTKPTFF</sequence>
<feature type="compositionally biased region" description="Basic and acidic residues" evidence="1">
    <location>
        <begin position="641"/>
        <end position="651"/>
    </location>
</feature>
<organism evidence="2 3">
    <name type="scientific">Ceratocystis lukuohia</name>
    <dbReference type="NCBI Taxonomy" id="2019550"/>
    <lineage>
        <taxon>Eukaryota</taxon>
        <taxon>Fungi</taxon>
        <taxon>Dikarya</taxon>
        <taxon>Ascomycota</taxon>
        <taxon>Pezizomycotina</taxon>
        <taxon>Sordariomycetes</taxon>
        <taxon>Hypocreomycetidae</taxon>
        <taxon>Microascales</taxon>
        <taxon>Ceratocystidaceae</taxon>
        <taxon>Ceratocystis</taxon>
    </lineage>
</organism>
<feature type="region of interest" description="Disordered" evidence="1">
    <location>
        <begin position="1"/>
        <end position="147"/>
    </location>
</feature>
<feature type="compositionally biased region" description="Polar residues" evidence="1">
    <location>
        <begin position="652"/>
        <end position="666"/>
    </location>
</feature>
<feature type="compositionally biased region" description="Low complexity" evidence="1">
    <location>
        <begin position="588"/>
        <end position="608"/>
    </location>
</feature>
<dbReference type="GeneID" id="98114485"/>
<protein>
    <submittedName>
        <fullName evidence="2">Uncharacterized protein</fullName>
    </submittedName>
</protein>
<evidence type="ECO:0000256" key="1">
    <source>
        <dbReference type="SAM" id="MobiDB-lite"/>
    </source>
</evidence>
<comment type="caution">
    <text evidence="2">The sequence shown here is derived from an EMBL/GenBank/DDBJ whole genome shotgun (WGS) entry which is preliminary data.</text>
</comment>
<name>A0ABR4MRH3_9PEZI</name>
<dbReference type="EMBL" id="JABSNW010000001">
    <property type="protein sequence ID" value="KAL2890881.1"/>
    <property type="molecule type" value="Genomic_DNA"/>
</dbReference>
<feature type="compositionally biased region" description="Low complexity" evidence="1">
    <location>
        <begin position="22"/>
        <end position="36"/>
    </location>
</feature>
<feature type="region of interest" description="Disordered" evidence="1">
    <location>
        <begin position="494"/>
        <end position="667"/>
    </location>
</feature>
<gene>
    <name evidence="2" type="ORF">HOO65_010239</name>
</gene>
<feature type="compositionally biased region" description="Polar residues" evidence="1">
    <location>
        <begin position="114"/>
        <end position="123"/>
    </location>
</feature>
<dbReference type="RefSeq" id="XP_070862061.1">
    <property type="nucleotide sequence ID" value="XM_071005387.1"/>
</dbReference>